<gene>
    <name evidence="5" type="ORF">ACFOD6_07510</name>
</gene>
<dbReference type="SMART" id="SM00028">
    <property type="entry name" value="TPR"/>
    <property type="match status" value="6"/>
</dbReference>
<dbReference type="RefSeq" id="WP_197643181.1">
    <property type="nucleotide sequence ID" value="NZ_JAEACP010000008.1"/>
</dbReference>
<feature type="chain" id="PRO_5046279735" evidence="4">
    <location>
        <begin position="23"/>
        <end position="569"/>
    </location>
</feature>
<dbReference type="Pfam" id="PF07719">
    <property type="entry name" value="TPR_2"/>
    <property type="match status" value="1"/>
</dbReference>
<reference evidence="6" key="1">
    <citation type="journal article" date="2019" name="Int. J. Syst. Evol. Microbiol.">
        <title>The Global Catalogue of Microorganisms (GCM) 10K type strain sequencing project: providing services to taxonomists for standard genome sequencing and annotation.</title>
        <authorList>
            <consortium name="The Broad Institute Genomics Platform"/>
            <consortium name="The Broad Institute Genome Sequencing Center for Infectious Disease"/>
            <person name="Wu L."/>
            <person name="Ma J."/>
        </authorList>
    </citation>
    <scope>NUCLEOTIDE SEQUENCE [LARGE SCALE GENOMIC DNA]</scope>
    <source>
        <strain evidence="6">KCTC 62102</strain>
    </source>
</reference>
<feature type="repeat" description="TPR" evidence="3">
    <location>
        <begin position="395"/>
        <end position="428"/>
    </location>
</feature>
<dbReference type="InterPro" id="IPR013105">
    <property type="entry name" value="TPR_2"/>
</dbReference>
<keyword evidence="2 3" id="KW-0802">TPR repeat</keyword>
<comment type="caution">
    <text evidence="5">The sequence shown here is derived from an EMBL/GenBank/DDBJ whole genome shotgun (WGS) entry which is preliminary data.</text>
</comment>
<evidence type="ECO:0000313" key="5">
    <source>
        <dbReference type="EMBL" id="MFC3085893.1"/>
    </source>
</evidence>
<feature type="signal peptide" evidence="4">
    <location>
        <begin position="1"/>
        <end position="22"/>
    </location>
</feature>
<keyword evidence="6" id="KW-1185">Reference proteome</keyword>
<dbReference type="PANTHER" id="PTHR12558">
    <property type="entry name" value="CELL DIVISION CYCLE 16,23,27"/>
    <property type="match status" value="1"/>
</dbReference>
<accession>A0ABV7DS52</accession>
<dbReference type="PANTHER" id="PTHR12558:SF13">
    <property type="entry name" value="CELL DIVISION CYCLE PROTEIN 27 HOMOLOG"/>
    <property type="match status" value="1"/>
</dbReference>
<evidence type="ECO:0000313" key="6">
    <source>
        <dbReference type="Proteomes" id="UP001595445"/>
    </source>
</evidence>
<proteinExistence type="predicted"/>
<dbReference type="InterPro" id="IPR011990">
    <property type="entry name" value="TPR-like_helical_dom_sf"/>
</dbReference>
<dbReference type="Proteomes" id="UP001595445">
    <property type="component" value="Unassembled WGS sequence"/>
</dbReference>
<evidence type="ECO:0000256" key="2">
    <source>
        <dbReference type="ARBA" id="ARBA00022803"/>
    </source>
</evidence>
<feature type="repeat" description="TPR" evidence="3">
    <location>
        <begin position="357"/>
        <end position="390"/>
    </location>
</feature>
<keyword evidence="4" id="KW-0732">Signal</keyword>
<dbReference type="SUPFAM" id="SSF48452">
    <property type="entry name" value="TPR-like"/>
    <property type="match status" value="2"/>
</dbReference>
<evidence type="ECO:0000256" key="4">
    <source>
        <dbReference type="SAM" id="SignalP"/>
    </source>
</evidence>
<dbReference type="Pfam" id="PF13432">
    <property type="entry name" value="TPR_16"/>
    <property type="match status" value="2"/>
</dbReference>
<dbReference type="PROSITE" id="PS50005">
    <property type="entry name" value="TPR"/>
    <property type="match status" value="2"/>
</dbReference>
<evidence type="ECO:0000256" key="3">
    <source>
        <dbReference type="PROSITE-ProRule" id="PRU00339"/>
    </source>
</evidence>
<evidence type="ECO:0000256" key="1">
    <source>
        <dbReference type="ARBA" id="ARBA00022737"/>
    </source>
</evidence>
<dbReference type="EMBL" id="JBHRSM010000013">
    <property type="protein sequence ID" value="MFC3085893.1"/>
    <property type="molecule type" value="Genomic_DNA"/>
</dbReference>
<organism evidence="5 6">
    <name type="scientific">Tabrizicola soli</name>
    <dbReference type="NCBI Taxonomy" id="2185115"/>
    <lineage>
        <taxon>Bacteria</taxon>
        <taxon>Pseudomonadati</taxon>
        <taxon>Pseudomonadota</taxon>
        <taxon>Alphaproteobacteria</taxon>
        <taxon>Rhodobacterales</taxon>
        <taxon>Paracoccaceae</taxon>
        <taxon>Tabrizicola</taxon>
    </lineage>
</organism>
<sequence length="569" mass="61250">MPKSRLFTALALAAALGTPLRAEDAGAYLAARVAEAQNDFRAASGWYGRAILSDGSTPALLEGAILAELGSGDFALAVEAARKLKTLQAEPSQLAEFALLADEAQREDYAALLAAADKGRNVGELVDGLVRAWASVGAGKMSDALAAFDEISRTEGLAAFGQYHKGLALASVGDLEGADEILSGRAAGPIYMMRRGVFAHVQILSQLERNADALALLDKSFGTGPDPIVDALRHRLQAGEPLPFDTVRSARDGIAEVFFSVATALNGDADPVYTLLHLRVAGYLRPDHTDAKLLTADVLETLGQHQLAAETYASFPAEDPAHVSAEIGRAGALWSDGKVDAAIEALQALARANPGLVSVQFALADMLRAEDRFDEARTAYTAAIDLKPRIGKEDWVLFFYRGICHEQLRDWAPAEADFRKALELNPNQPQVLNYLGYGLVDRGEKLDEALAMIEKAVAADPDKGYIIDSLAWAYFRLGRYADALEPMEKASLLEPVDPVVTDHLGDVYWMVGRKLEARFQWRRALSFEPTETDAERIRRKLELGLDAVMAAEGGSAPAKPPLKAAENGD</sequence>
<protein>
    <submittedName>
        <fullName evidence="5">Tetratricopeptide repeat protein</fullName>
    </submittedName>
</protein>
<keyword evidence="1" id="KW-0677">Repeat</keyword>
<dbReference type="Gene3D" id="1.25.40.10">
    <property type="entry name" value="Tetratricopeptide repeat domain"/>
    <property type="match status" value="1"/>
</dbReference>
<dbReference type="InterPro" id="IPR019734">
    <property type="entry name" value="TPR_rpt"/>
</dbReference>
<name>A0ABV7DS52_9RHOB</name>